<gene>
    <name evidence="2" type="ORF">C8D82_11920</name>
</gene>
<dbReference type="RefSeq" id="WP_116884547.1">
    <property type="nucleotide sequence ID" value="NZ_CABMMC010000007.1"/>
</dbReference>
<organism evidence="2 3">
    <name type="scientific">Victivallis vadensis</name>
    <dbReference type="NCBI Taxonomy" id="172901"/>
    <lineage>
        <taxon>Bacteria</taxon>
        <taxon>Pseudomonadati</taxon>
        <taxon>Lentisphaerota</taxon>
        <taxon>Lentisphaeria</taxon>
        <taxon>Victivallales</taxon>
        <taxon>Victivallaceae</taxon>
        <taxon>Victivallis</taxon>
    </lineage>
</organism>
<feature type="transmembrane region" description="Helical" evidence="1">
    <location>
        <begin position="165"/>
        <end position="190"/>
    </location>
</feature>
<reference evidence="2 3" key="1">
    <citation type="submission" date="2018-04" db="EMBL/GenBank/DDBJ databases">
        <title>Genomic Encyclopedia of Type Strains, Phase IV (KMG-IV): sequencing the most valuable type-strain genomes for metagenomic binning, comparative biology and taxonomic classification.</title>
        <authorList>
            <person name="Goeker M."/>
        </authorList>
    </citation>
    <scope>NUCLEOTIDE SEQUENCE [LARGE SCALE GENOMIC DNA]</scope>
    <source>
        <strain evidence="2 3">DSM 14823</strain>
    </source>
</reference>
<keyword evidence="1" id="KW-1133">Transmembrane helix</keyword>
<feature type="transmembrane region" description="Helical" evidence="1">
    <location>
        <begin position="64"/>
        <end position="82"/>
    </location>
</feature>
<keyword evidence="1" id="KW-0472">Membrane</keyword>
<evidence type="ECO:0000313" key="2">
    <source>
        <dbReference type="EMBL" id="PVY39779.1"/>
    </source>
</evidence>
<keyword evidence="1" id="KW-0812">Transmembrane</keyword>
<dbReference type="GeneID" id="78295839"/>
<sequence>MILATTVNTSIRIGNTAVNLTSSANVQQLIATAMSSIHYFALTVSLCIFLLAIVRNYTQFGEHIGVRFIGSLLVVLVMIFSFPKICDAVQNATYSYSQGTSTTMENMFCWLTEQKPNAGKDPSEKQSLAQKIAHFPESMLHAVQAAMCNIFYVNGIFLGKTIRDIVYFIFKCLYNGALCLTPIFFAAMLIPETKHIGVNFIVTTVGIALMPLCFLFGDLCNIWLAEHMWNVLGLGSNGTFWTLARSGQALSAPVGTVLGYVGFGIAYALIAGVVYVVLPFLYMKLFRTGSPGSPVGLMATAIGKAVNAAVVGGSMLATAGTAAPAAGAVTGGSAAATGAANAAQSAAKATQTGSDSAVKGMNKAAQEIDDAANASPGK</sequence>
<feature type="transmembrane region" description="Helical" evidence="1">
    <location>
        <begin position="257"/>
        <end position="278"/>
    </location>
</feature>
<proteinExistence type="predicted"/>
<feature type="transmembrane region" description="Helical" evidence="1">
    <location>
        <begin position="29"/>
        <end position="52"/>
    </location>
</feature>
<evidence type="ECO:0008006" key="4">
    <source>
        <dbReference type="Google" id="ProtNLM"/>
    </source>
</evidence>
<feature type="transmembrane region" description="Helical" evidence="1">
    <location>
        <begin position="228"/>
        <end position="245"/>
    </location>
</feature>
<feature type="transmembrane region" description="Helical" evidence="1">
    <location>
        <begin position="196"/>
        <end position="216"/>
    </location>
</feature>
<evidence type="ECO:0000256" key="1">
    <source>
        <dbReference type="SAM" id="Phobius"/>
    </source>
</evidence>
<accession>A0A2U1ATL9</accession>
<protein>
    <recommendedName>
        <fullName evidence="4">TrbL/VirB6 plasmid conjugal transfer protein</fullName>
    </recommendedName>
</protein>
<dbReference type="Proteomes" id="UP000245959">
    <property type="component" value="Unassembled WGS sequence"/>
</dbReference>
<dbReference type="AlphaFoldDB" id="A0A2U1ATL9"/>
<evidence type="ECO:0000313" key="3">
    <source>
        <dbReference type="Proteomes" id="UP000245959"/>
    </source>
</evidence>
<dbReference type="EMBL" id="QEKH01000019">
    <property type="protein sequence ID" value="PVY39779.1"/>
    <property type="molecule type" value="Genomic_DNA"/>
</dbReference>
<comment type="caution">
    <text evidence="2">The sequence shown here is derived from an EMBL/GenBank/DDBJ whole genome shotgun (WGS) entry which is preliminary data.</text>
</comment>
<keyword evidence="3" id="KW-1185">Reference proteome</keyword>
<name>A0A2U1ATL9_9BACT</name>